<gene>
    <name evidence="3" type="ORF">MU1_42140</name>
</gene>
<dbReference type="RefSeq" id="WP_284240637.1">
    <property type="nucleotide sequence ID" value="NZ_BSSQ01000016.1"/>
</dbReference>
<feature type="signal peptide" evidence="2">
    <location>
        <begin position="1"/>
        <end position="24"/>
    </location>
</feature>
<evidence type="ECO:0008006" key="5">
    <source>
        <dbReference type="Google" id="ProtNLM"/>
    </source>
</evidence>
<dbReference type="Pfam" id="PF14262">
    <property type="entry name" value="Cthe_2159"/>
    <property type="match status" value="1"/>
</dbReference>
<feature type="region of interest" description="Disordered" evidence="1">
    <location>
        <begin position="350"/>
        <end position="372"/>
    </location>
</feature>
<sequence length="611" mass="60907">MNHKKRLSKLAVILLCAAALTACNNNNNTNTNATSNGAESSNSGQAAVQTASFELDDDVKYDEDDAYTDWSASDVTNIALNGTGATIDGSGAEVKDGVITITAAGTYVASGKLNEGRIVVNVADKGVVRLVLNGAELHYSTSSPIYVEEAGKLILSLPEGTSNVVSDGTDYEFPDADTDEPNAAIFSKDDMTINGTGKLTVEANYNNGIASKDKLKITGGTFDIQAADDAVMGRDLVAVKDGSFTLNAAGHGIKTTNDTEGEEGLVVLQGGTYNIEAGEDALHSKGGLSISGGDFNISAGDDGIHAETALLITDGTIDIAKSYEGIEASDITIAGGDIKLASSDDGVNAATGADSSGGEGAAPGGGGGGSASGASEGLLTISGGSLYVNATGDGLDANGSIIMTGGTVMVDGPTENNNGALDYDGTFTMSGGTLVAAGSSGMVQAASDSSTQAGVLMMFPQTQEAGTLVHLEDESGKTLATFAPSKAYQAVYISTPEMAKDTSYTLYSGGKSTGMAVNGLYADGDYSGGTKVVSFTASSLITWVNESGVTEAQSGFGGGMGGGRGGHGGMGGGGGRGMGDGQMPDGAAPPDGEPPDGAAPPDAPADSTTTQ</sequence>
<reference evidence="3 4" key="1">
    <citation type="submission" date="2023-03" db="EMBL/GenBank/DDBJ databases">
        <title>Draft genome sequence of the bacteria which degrade cell wall of Tricholomamatutake.</title>
        <authorList>
            <person name="Konishi Y."/>
            <person name="Fukuta Y."/>
            <person name="Shirasaka N."/>
        </authorList>
    </citation>
    <scope>NUCLEOTIDE SEQUENCE [LARGE SCALE GENOMIC DNA]</scope>
    <source>
        <strain evidence="4">mu1</strain>
    </source>
</reference>
<keyword evidence="4" id="KW-1185">Reference proteome</keyword>
<dbReference type="Proteomes" id="UP001157114">
    <property type="component" value="Unassembled WGS sequence"/>
</dbReference>
<evidence type="ECO:0000313" key="3">
    <source>
        <dbReference type="EMBL" id="GLX69868.1"/>
    </source>
</evidence>
<accession>A0ABQ6GGA7</accession>
<feature type="region of interest" description="Disordered" evidence="1">
    <location>
        <begin position="554"/>
        <end position="611"/>
    </location>
</feature>
<evidence type="ECO:0000256" key="2">
    <source>
        <dbReference type="SAM" id="SignalP"/>
    </source>
</evidence>
<organism evidence="3 4">
    <name type="scientific">Paenibacillus glycanilyticus</name>
    <dbReference type="NCBI Taxonomy" id="126569"/>
    <lineage>
        <taxon>Bacteria</taxon>
        <taxon>Bacillati</taxon>
        <taxon>Bacillota</taxon>
        <taxon>Bacilli</taxon>
        <taxon>Bacillales</taxon>
        <taxon>Paenibacillaceae</taxon>
        <taxon>Paenibacillus</taxon>
    </lineage>
</organism>
<feature type="compositionally biased region" description="Low complexity" evidence="1">
    <location>
        <begin position="584"/>
        <end position="596"/>
    </location>
</feature>
<dbReference type="EMBL" id="BSSQ01000016">
    <property type="protein sequence ID" value="GLX69868.1"/>
    <property type="molecule type" value="Genomic_DNA"/>
</dbReference>
<feature type="compositionally biased region" description="Gly residues" evidence="1">
    <location>
        <begin position="355"/>
        <end position="371"/>
    </location>
</feature>
<keyword evidence="2" id="KW-0732">Signal</keyword>
<name>A0ABQ6GGA7_9BACL</name>
<proteinExistence type="predicted"/>
<dbReference type="InterPro" id="IPR025584">
    <property type="entry name" value="Cthe_2159"/>
</dbReference>
<dbReference type="PROSITE" id="PS51257">
    <property type="entry name" value="PROKAR_LIPOPROTEIN"/>
    <property type="match status" value="1"/>
</dbReference>
<evidence type="ECO:0000256" key="1">
    <source>
        <dbReference type="SAM" id="MobiDB-lite"/>
    </source>
</evidence>
<feature type="chain" id="PRO_5046616088" description="Carbohydrate-binding domain-containing protein" evidence="2">
    <location>
        <begin position="25"/>
        <end position="611"/>
    </location>
</feature>
<feature type="compositionally biased region" description="Gly residues" evidence="1">
    <location>
        <begin position="555"/>
        <end position="580"/>
    </location>
</feature>
<comment type="caution">
    <text evidence="3">The sequence shown here is derived from an EMBL/GenBank/DDBJ whole genome shotgun (WGS) entry which is preliminary data.</text>
</comment>
<evidence type="ECO:0000313" key="4">
    <source>
        <dbReference type="Proteomes" id="UP001157114"/>
    </source>
</evidence>
<protein>
    <recommendedName>
        <fullName evidence="5">Carbohydrate-binding domain-containing protein</fullName>
    </recommendedName>
</protein>